<dbReference type="GO" id="GO:0003677">
    <property type="term" value="F:DNA binding"/>
    <property type="evidence" value="ECO:0007669"/>
    <property type="project" value="InterPro"/>
</dbReference>
<sequence length="195" mass="22236">MKAKSTQPSRMVVKDVLIASIKIGVRFRQDLGSLTSLTESIREKGLIQPITVNPELHLVAGRRRLAAAIEVGLSRIPAIIRHVENELDHREIELFENIHRKEMEWQEQIRLVAHIHHLMQEKHGSNWSQLKTSKLLGRSRSAVTDAVELSEAMNVIPELEESSTADSARKKYKRVIEEVIVTEALEEAKDKNTKR</sequence>
<proteinExistence type="predicted"/>
<dbReference type="EMBL" id="LAZR01059886">
    <property type="protein sequence ID" value="KKK66850.1"/>
    <property type="molecule type" value="Genomic_DNA"/>
</dbReference>
<organism evidence="2">
    <name type="scientific">marine sediment metagenome</name>
    <dbReference type="NCBI Taxonomy" id="412755"/>
    <lineage>
        <taxon>unclassified sequences</taxon>
        <taxon>metagenomes</taxon>
        <taxon>ecological metagenomes</taxon>
    </lineage>
</organism>
<protein>
    <recommendedName>
        <fullName evidence="1">ParB-like N-terminal domain-containing protein</fullName>
    </recommendedName>
</protein>
<dbReference type="Gene3D" id="3.90.1530.30">
    <property type="match status" value="1"/>
</dbReference>
<comment type="caution">
    <text evidence="2">The sequence shown here is derived from an EMBL/GenBank/DDBJ whole genome shotgun (WGS) entry which is preliminary data.</text>
</comment>
<dbReference type="InterPro" id="IPR003115">
    <property type="entry name" value="ParB_N"/>
</dbReference>
<feature type="non-terminal residue" evidence="2">
    <location>
        <position position="195"/>
    </location>
</feature>
<dbReference type="GO" id="GO:0007059">
    <property type="term" value="P:chromosome segregation"/>
    <property type="evidence" value="ECO:0007669"/>
    <property type="project" value="TreeGrafter"/>
</dbReference>
<accession>A0A0F8Y002</accession>
<dbReference type="InterPro" id="IPR050336">
    <property type="entry name" value="Chromosome_partition/occlusion"/>
</dbReference>
<gene>
    <name evidence="2" type="ORF">LCGC14_2959980</name>
</gene>
<dbReference type="PANTHER" id="PTHR33375">
    <property type="entry name" value="CHROMOSOME-PARTITIONING PROTEIN PARB-RELATED"/>
    <property type="match status" value="1"/>
</dbReference>
<evidence type="ECO:0000259" key="1">
    <source>
        <dbReference type="SMART" id="SM00470"/>
    </source>
</evidence>
<dbReference type="GO" id="GO:0005694">
    <property type="term" value="C:chromosome"/>
    <property type="evidence" value="ECO:0007669"/>
    <property type="project" value="TreeGrafter"/>
</dbReference>
<dbReference type="AlphaFoldDB" id="A0A0F8Y002"/>
<dbReference type="InterPro" id="IPR036086">
    <property type="entry name" value="ParB/Sulfiredoxin_sf"/>
</dbReference>
<evidence type="ECO:0000313" key="2">
    <source>
        <dbReference type="EMBL" id="KKK66850.1"/>
    </source>
</evidence>
<feature type="domain" description="ParB-like N-terminal" evidence="1">
    <location>
        <begin position="14"/>
        <end position="98"/>
    </location>
</feature>
<dbReference type="NCBIfam" id="TIGR00180">
    <property type="entry name" value="parB_part"/>
    <property type="match status" value="1"/>
</dbReference>
<dbReference type="Pfam" id="PF02195">
    <property type="entry name" value="ParB_N"/>
    <property type="match status" value="1"/>
</dbReference>
<dbReference type="InterPro" id="IPR004437">
    <property type="entry name" value="ParB/RepB/Spo0J"/>
</dbReference>
<reference evidence="2" key="1">
    <citation type="journal article" date="2015" name="Nature">
        <title>Complex archaea that bridge the gap between prokaryotes and eukaryotes.</title>
        <authorList>
            <person name="Spang A."/>
            <person name="Saw J.H."/>
            <person name="Jorgensen S.L."/>
            <person name="Zaremba-Niedzwiedzka K."/>
            <person name="Martijn J."/>
            <person name="Lind A.E."/>
            <person name="van Eijk R."/>
            <person name="Schleper C."/>
            <person name="Guy L."/>
            <person name="Ettema T.J."/>
        </authorList>
    </citation>
    <scope>NUCLEOTIDE SEQUENCE</scope>
</reference>
<name>A0A0F8Y002_9ZZZZ</name>
<dbReference type="PANTHER" id="PTHR33375:SF1">
    <property type="entry name" value="CHROMOSOME-PARTITIONING PROTEIN PARB-RELATED"/>
    <property type="match status" value="1"/>
</dbReference>
<dbReference type="SMART" id="SM00470">
    <property type="entry name" value="ParB"/>
    <property type="match status" value="1"/>
</dbReference>
<dbReference type="SUPFAM" id="SSF110849">
    <property type="entry name" value="ParB/Sulfiredoxin"/>
    <property type="match status" value="1"/>
</dbReference>